<sequence length="363" mass="42112">MISVFRFDKESPSLFKQRNCRHFRREMFFVIMLFSPLIYAQKADRPNTIDTRLFPTYNSDFSYFFLRRDMRLYEQMVSTEVIAYEDGAVDVRTKGFVPVHNSKKWTYIIPFYLDRYQYVAVETDDELAVNNLFGQSILTFYPNERWTYLHIIEFRFKGANDYFMKKEGNFLAQFMTVRYNINTKTSITAGGLFGIGWDQNGDSYWDVKPSLAFNWSPNKFFTLMLGVPGAGIEWSAPAGFDIVIHSLMDGEDINTTAAIRKNISSKFDFTFRYLREGYDGLYTPNEAVDFTNDIDLKQISQYQNKVQAELTVRPEDNTVIQFIGGYGTNRKLEALDINGITTDFSSSNGYYLGINLAKTIVLN</sequence>
<evidence type="ECO:0000313" key="2">
    <source>
        <dbReference type="Proteomes" id="UP000662783"/>
    </source>
</evidence>
<name>A0A975A1X8_9BACT</name>
<accession>A0A975A1X8</accession>
<evidence type="ECO:0000313" key="1">
    <source>
        <dbReference type="EMBL" id="QSE98695.1"/>
    </source>
</evidence>
<dbReference type="EMBL" id="CP070608">
    <property type="protein sequence ID" value="QSE98695.1"/>
    <property type="molecule type" value="Genomic_DNA"/>
</dbReference>
<organism evidence="1 2">
    <name type="scientific">Fulvivirga lutea</name>
    <dbReference type="NCBI Taxonomy" id="2810512"/>
    <lineage>
        <taxon>Bacteria</taxon>
        <taxon>Pseudomonadati</taxon>
        <taxon>Bacteroidota</taxon>
        <taxon>Cytophagia</taxon>
        <taxon>Cytophagales</taxon>
        <taxon>Fulvivirgaceae</taxon>
        <taxon>Fulvivirga</taxon>
    </lineage>
</organism>
<dbReference type="Proteomes" id="UP000662783">
    <property type="component" value="Chromosome"/>
</dbReference>
<proteinExistence type="predicted"/>
<protein>
    <submittedName>
        <fullName evidence="1">Uncharacterized protein</fullName>
    </submittedName>
</protein>
<dbReference type="RefSeq" id="WP_205723209.1">
    <property type="nucleotide sequence ID" value="NZ_CP070608.1"/>
</dbReference>
<gene>
    <name evidence="1" type="ORF">JR347_06340</name>
</gene>
<dbReference type="KEGG" id="fuv:JR347_06340"/>
<keyword evidence="2" id="KW-1185">Reference proteome</keyword>
<reference evidence="1" key="1">
    <citation type="submission" date="2021-02" db="EMBL/GenBank/DDBJ databases">
        <title>Fulvivirga sp. S481 isolated from sea water.</title>
        <authorList>
            <person name="Bae S.S."/>
            <person name="Baek K."/>
        </authorList>
    </citation>
    <scope>NUCLEOTIDE SEQUENCE</scope>
    <source>
        <strain evidence="1">S481</strain>
    </source>
</reference>
<dbReference type="AlphaFoldDB" id="A0A975A1X8"/>